<dbReference type="EMBL" id="SRLB01000017">
    <property type="protein sequence ID" value="TGD96839.1"/>
    <property type="molecule type" value="Genomic_DNA"/>
</dbReference>
<proteinExistence type="predicted"/>
<name>A0A4Z0NL32_9HYPH</name>
<comment type="caution">
    <text evidence="3">The sequence shown here is derived from an EMBL/GenBank/DDBJ whole genome shotgun (WGS) entry which is preliminary data.</text>
</comment>
<reference evidence="3 4" key="1">
    <citation type="submission" date="2019-04" db="EMBL/GenBank/DDBJ databases">
        <authorList>
            <person name="Feng G."/>
            <person name="Zhu H."/>
        </authorList>
    </citation>
    <scope>NUCLEOTIDE SEQUENCE [LARGE SCALE GENOMIC DNA]</scope>
    <source>
        <strain evidence="3 4">6HR-1</strain>
    </source>
</reference>
<evidence type="ECO:0000256" key="1">
    <source>
        <dbReference type="SAM" id="MobiDB-lite"/>
    </source>
</evidence>
<evidence type="ECO:0000256" key="2">
    <source>
        <dbReference type="SAM" id="SignalP"/>
    </source>
</evidence>
<dbReference type="OrthoDB" id="7999630at2"/>
<feature type="chain" id="PRO_5021263637" evidence="2">
    <location>
        <begin position="20"/>
        <end position="106"/>
    </location>
</feature>
<protein>
    <submittedName>
        <fullName evidence="3">Uncharacterized protein</fullName>
    </submittedName>
</protein>
<keyword evidence="2" id="KW-0732">Signal</keyword>
<organism evidence="3 4">
    <name type="scientific">Methylobacterium nonmethylotrophicum</name>
    <dbReference type="NCBI Taxonomy" id="1141884"/>
    <lineage>
        <taxon>Bacteria</taxon>
        <taxon>Pseudomonadati</taxon>
        <taxon>Pseudomonadota</taxon>
        <taxon>Alphaproteobacteria</taxon>
        <taxon>Hyphomicrobiales</taxon>
        <taxon>Methylobacteriaceae</taxon>
        <taxon>Methylobacterium</taxon>
    </lineage>
</organism>
<dbReference type="AlphaFoldDB" id="A0A4Z0NL32"/>
<keyword evidence="4" id="KW-1185">Reference proteome</keyword>
<evidence type="ECO:0000313" key="3">
    <source>
        <dbReference type="EMBL" id="TGD96839.1"/>
    </source>
</evidence>
<feature type="signal peptide" evidence="2">
    <location>
        <begin position="1"/>
        <end position="19"/>
    </location>
</feature>
<sequence>MKRLFLAGLSLFLVLPASAQTGANPAEIREPGPPRITTPFEGQEEVFEGSRTQVDNAGPGSTGTLARSGLGADNWTNDSANTSNSSDPERGLPNTGSGGGDPGGGS</sequence>
<accession>A0A4Z0NL32</accession>
<feature type="region of interest" description="Disordered" evidence="1">
    <location>
        <begin position="22"/>
        <end position="106"/>
    </location>
</feature>
<dbReference type="Proteomes" id="UP000297535">
    <property type="component" value="Unassembled WGS sequence"/>
</dbReference>
<evidence type="ECO:0000313" key="4">
    <source>
        <dbReference type="Proteomes" id="UP000297535"/>
    </source>
</evidence>
<gene>
    <name evidence="3" type="ORF">EU555_22220</name>
</gene>
<feature type="compositionally biased region" description="Gly residues" evidence="1">
    <location>
        <begin position="96"/>
        <end position="106"/>
    </location>
</feature>
<feature type="compositionally biased region" description="Low complexity" evidence="1">
    <location>
        <begin position="73"/>
        <end position="86"/>
    </location>
</feature>